<gene>
    <name evidence="2" type="ORF">Y5S_02267</name>
</gene>
<dbReference type="STRING" id="1177154.Y5S_02267"/>
<dbReference type="RefSeq" id="WP_052041553.1">
    <property type="nucleotide sequence ID" value="NZ_ARXV01000008.1"/>
</dbReference>
<organism evidence="2 3">
    <name type="scientific">Alcanivorax nanhaiticus</name>
    <dbReference type="NCBI Taxonomy" id="1177154"/>
    <lineage>
        <taxon>Bacteria</taxon>
        <taxon>Pseudomonadati</taxon>
        <taxon>Pseudomonadota</taxon>
        <taxon>Gammaproteobacteria</taxon>
        <taxon>Oceanospirillales</taxon>
        <taxon>Alcanivoracaceae</taxon>
        <taxon>Alcanivorax</taxon>
    </lineage>
</organism>
<dbReference type="PATRIC" id="fig|1177154.3.peg.2308"/>
<evidence type="ECO:0000313" key="3">
    <source>
        <dbReference type="Proteomes" id="UP000029444"/>
    </source>
</evidence>
<protein>
    <submittedName>
        <fullName evidence="2">TadE family protein</fullName>
    </submittedName>
</protein>
<dbReference type="InterPro" id="IPR012495">
    <property type="entry name" value="TadE-like_dom"/>
</dbReference>
<dbReference type="Proteomes" id="UP000029444">
    <property type="component" value="Unassembled WGS sequence"/>
</dbReference>
<proteinExistence type="predicted"/>
<dbReference type="eggNOG" id="COG4961">
    <property type="taxonomic scope" value="Bacteria"/>
</dbReference>
<dbReference type="EMBL" id="ARXV01000008">
    <property type="protein sequence ID" value="KGD64512.1"/>
    <property type="molecule type" value="Genomic_DNA"/>
</dbReference>
<evidence type="ECO:0000313" key="2">
    <source>
        <dbReference type="EMBL" id="KGD64512.1"/>
    </source>
</evidence>
<dbReference type="Pfam" id="PF07811">
    <property type="entry name" value="TadE"/>
    <property type="match status" value="1"/>
</dbReference>
<name>A0A095SIV0_9GAMM</name>
<dbReference type="AlphaFoldDB" id="A0A095SIV0"/>
<accession>A0A095SIV0</accession>
<sequence length="147" mass="15291">MVEFALILPVLIVLVFGITELGRAIYQQNSLSKSVASGVRFLARYNGLLDLDDCSQTAAWGTATGYAANLVATGKESGAADALLPGLVAADVTFSLDPANSNDDIGCVIQGQATVAFVSIFGDSVVPLLNLGPLNLTATSEERYHGE</sequence>
<feature type="domain" description="TadE-like" evidence="1">
    <location>
        <begin position="1"/>
        <end position="40"/>
    </location>
</feature>
<comment type="caution">
    <text evidence="2">The sequence shown here is derived from an EMBL/GenBank/DDBJ whole genome shotgun (WGS) entry which is preliminary data.</text>
</comment>
<keyword evidence="3" id="KW-1185">Reference proteome</keyword>
<evidence type="ECO:0000259" key="1">
    <source>
        <dbReference type="Pfam" id="PF07811"/>
    </source>
</evidence>
<reference evidence="2 3" key="1">
    <citation type="submission" date="2012-09" db="EMBL/GenBank/DDBJ databases">
        <title>Genome Sequence of alkane-degrading Bacterium Alcanivorax sp. 19-m-6.</title>
        <authorList>
            <person name="Lai Q."/>
            <person name="Shao Z."/>
        </authorList>
    </citation>
    <scope>NUCLEOTIDE SEQUENCE [LARGE SCALE GENOMIC DNA]</scope>
    <source>
        <strain evidence="2 3">19-m-6</strain>
    </source>
</reference>